<dbReference type="EMBL" id="JAVIGA010000012">
    <property type="protein sequence ID" value="MDQ9127405.1"/>
    <property type="molecule type" value="Genomic_DNA"/>
</dbReference>
<dbReference type="RefSeq" id="WP_309047596.1">
    <property type="nucleotide sequence ID" value="NZ_JAVIGA010000012.1"/>
</dbReference>
<gene>
    <name evidence="1" type="ORF">RDT67_13275</name>
</gene>
<evidence type="ECO:0000313" key="1">
    <source>
        <dbReference type="EMBL" id="MDQ9127405.1"/>
    </source>
</evidence>
<sequence length="182" mass="20210">MLMRALPPPAQLDQHGIKRTLQAAIDHYPRLIALRVTLRLLNSSTQPLDTLIARFHTTLRQCINVFIDSRQSAGKPTPPTQISLLWGVEGDGVVPILLLLNQDTFYSARHDPSLQIQIDAANALISKAWSSATDPSNEWVQTLLPETIYIQVARGEPDTYPSQYAALSNNAMQLSSVVRTTR</sequence>
<accession>A0AAJ2DCJ8</accession>
<proteinExistence type="predicted"/>
<protein>
    <submittedName>
        <fullName evidence="1">Inovirus-type Gp2 protein</fullName>
    </submittedName>
</protein>
<comment type="caution">
    <text evidence="1">The sequence shown here is derived from an EMBL/GenBank/DDBJ whole genome shotgun (WGS) entry which is preliminary data.</text>
</comment>
<evidence type="ECO:0000313" key="2">
    <source>
        <dbReference type="Proteomes" id="UP001224622"/>
    </source>
</evidence>
<dbReference type="Proteomes" id="UP001224622">
    <property type="component" value="Unassembled WGS sequence"/>
</dbReference>
<organism evidence="1 2">
    <name type="scientific">Serratia fonticola</name>
    <dbReference type="NCBI Taxonomy" id="47917"/>
    <lineage>
        <taxon>Bacteria</taxon>
        <taxon>Pseudomonadati</taxon>
        <taxon>Pseudomonadota</taxon>
        <taxon>Gammaproteobacteria</taxon>
        <taxon>Enterobacterales</taxon>
        <taxon>Yersiniaceae</taxon>
        <taxon>Serratia</taxon>
    </lineage>
</organism>
<dbReference type="AlphaFoldDB" id="A0AAJ2DCJ8"/>
<name>A0AAJ2DCJ8_SERFO</name>
<reference evidence="1" key="1">
    <citation type="submission" date="2023-08" db="EMBL/GenBank/DDBJ databases">
        <title>The Comparative Genomic Analysis of Yersiniaceae from Polar Regions.</title>
        <authorList>
            <person name="Goncharov A."/>
            <person name="Aslanov B."/>
            <person name="Kolodzhieva V."/>
            <person name="Azarov D."/>
            <person name="Mochov A."/>
            <person name="Lebedeva E."/>
        </authorList>
    </citation>
    <scope>NUCLEOTIDE SEQUENCE</scope>
    <source>
        <strain evidence="1">Vf</strain>
    </source>
</reference>